<feature type="region of interest" description="Disordered" evidence="1">
    <location>
        <begin position="266"/>
        <end position="289"/>
    </location>
</feature>
<feature type="compositionally biased region" description="Polar residues" evidence="1">
    <location>
        <begin position="48"/>
        <end position="62"/>
    </location>
</feature>
<accession>A0A1D6NWP8</accession>
<feature type="compositionally biased region" description="Basic residues" evidence="1">
    <location>
        <begin position="274"/>
        <end position="289"/>
    </location>
</feature>
<evidence type="ECO:0000256" key="1">
    <source>
        <dbReference type="SAM" id="MobiDB-lite"/>
    </source>
</evidence>
<sequence length="309" mass="35098">MDPRLKPSQWDRWNSKEARNPPNAWGRHRNMSWRLRPSHVKSEGEVIGSSSGDMNNPDPQTNECDKCNEEGENLGDENNEKVDFEDSDEDLLSSQELNNFVKGMGVEIADEQELEMDEGELLKVQDEQQTGKDKKGKAKLVDQVEGTRKSSRLEANEDIRITDKAINRAEAKDAFLNIGNNPNPFSILNSENSLLIDIANKLGVNLGKDDNERLDNLEMIKCLEEERAKAIMPDVGVDDIDNKFAGNLVENEDPSIMDRIVQEMIESESEGKKNKTPKKKKKIQKEKKYSLRKKRVLQKLDIHLIIGDA</sequence>
<dbReference type="AlphaFoldDB" id="A0A1D6NWP8"/>
<gene>
    <name evidence="2" type="ORF">ZEAMMB73_Zm00001d045545</name>
</gene>
<reference evidence="2" key="1">
    <citation type="submission" date="2015-12" db="EMBL/GenBank/DDBJ databases">
        <title>Update maize B73 reference genome by single molecule sequencing technologies.</title>
        <authorList>
            <consortium name="Maize Genome Sequencing Project"/>
            <person name="Ware D."/>
        </authorList>
    </citation>
    <scope>NUCLEOTIDE SEQUENCE</scope>
    <source>
        <tissue evidence="2">Seedling</tissue>
    </source>
</reference>
<feature type="region of interest" description="Disordered" evidence="1">
    <location>
        <begin position="1"/>
        <end position="89"/>
    </location>
</feature>
<proteinExistence type="predicted"/>
<evidence type="ECO:0000313" key="2">
    <source>
        <dbReference type="EMBL" id="AQL02525.1"/>
    </source>
</evidence>
<dbReference type="InParanoid" id="A0A1D6NWP8"/>
<dbReference type="EMBL" id="CM000785">
    <property type="protein sequence ID" value="AQL02525.1"/>
    <property type="molecule type" value="Genomic_DNA"/>
</dbReference>
<protein>
    <submittedName>
        <fullName evidence="2">Uncharacterized protein</fullName>
    </submittedName>
</protein>
<name>A0A1D6NWP8_MAIZE</name>
<dbReference type="IntAct" id="A0A1D6NWP8">
    <property type="interactions" value="9"/>
</dbReference>
<organism evidence="2">
    <name type="scientific">Zea mays</name>
    <name type="common">Maize</name>
    <dbReference type="NCBI Taxonomy" id="4577"/>
    <lineage>
        <taxon>Eukaryota</taxon>
        <taxon>Viridiplantae</taxon>
        <taxon>Streptophyta</taxon>
        <taxon>Embryophyta</taxon>
        <taxon>Tracheophyta</taxon>
        <taxon>Spermatophyta</taxon>
        <taxon>Magnoliopsida</taxon>
        <taxon>Liliopsida</taxon>
        <taxon>Poales</taxon>
        <taxon>Poaceae</taxon>
        <taxon>PACMAD clade</taxon>
        <taxon>Panicoideae</taxon>
        <taxon>Andropogonodae</taxon>
        <taxon>Andropogoneae</taxon>
        <taxon>Tripsacinae</taxon>
        <taxon>Zea</taxon>
    </lineage>
</organism>
<feature type="compositionally biased region" description="Basic residues" evidence="1">
    <location>
        <begin position="26"/>
        <end position="39"/>
    </location>
</feature>